<evidence type="ECO:0000256" key="2">
    <source>
        <dbReference type="SAM" id="Phobius"/>
    </source>
</evidence>
<protein>
    <recommendedName>
        <fullName evidence="5">DUF1279 domain-containing protein</fullName>
    </recommendedName>
</protein>
<dbReference type="RefSeq" id="XP_066831303.1">
    <property type="nucleotide sequence ID" value="XM_066974578.1"/>
</dbReference>
<organism evidence="3 4">
    <name type="scientific">Lodderomyces beijingensis</name>
    <dbReference type="NCBI Taxonomy" id="1775926"/>
    <lineage>
        <taxon>Eukaryota</taxon>
        <taxon>Fungi</taxon>
        <taxon>Dikarya</taxon>
        <taxon>Ascomycota</taxon>
        <taxon>Saccharomycotina</taxon>
        <taxon>Pichiomycetes</taxon>
        <taxon>Debaryomycetaceae</taxon>
        <taxon>Candida/Lodderomyces clade</taxon>
        <taxon>Lodderomyces</taxon>
    </lineage>
</organism>
<dbReference type="PANTHER" id="PTHR28002">
    <property type="entry name" value="MIOREX COMPLEX COMPONENT 11"/>
    <property type="match status" value="1"/>
</dbReference>
<feature type="transmembrane region" description="Helical" evidence="2">
    <location>
        <begin position="110"/>
        <end position="132"/>
    </location>
</feature>
<gene>
    <name evidence="3" type="ORF">LODBEIA_P43650</name>
</gene>
<dbReference type="PANTHER" id="PTHR28002:SF1">
    <property type="entry name" value="MIOREX COMPLEX COMPONENT 11"/>
    <property type="match status" value="1"/>
</dbReference>
<reference evidence="3 4" key="1">
    <citation type="submission" date="2024-03" db="EMBL/GenBank/DDBJ databases">
        <authorList>
            <person name="Brejova B."/>
        </authorList>
    </citation>
    <scope>NUCLEOTIDE SEQUENCE [LARGE SCALE GENOMIC DNA]</scope>
    <source>
        <strain evidence="3 4">CBS 14171</strain>
    </source>
</reference>
<evidence type="ECO:0008006" key="5">
    <source>
        <dbReference type="Google" id="ProtNLM"/>
    </source>
</evidence>
<dbReference type="Pfam" id="PF10306">
    <property type="entry name" value="FLILHELTA"/>
    <property type="match status" value="1"/>
</dbReference>
<accession>A0ABP0ZT51</accession>
<evidence type="ECO:0000313" key="3">
    <source>
        <dbReference type="EMBL" id="CAK9440265.1"/>
    </source>
</evidence>
<evidence type="ECO:0000313" key="4">
    <source>
        <dbReference type="Proteomes" id="UP001497383"/>
    </source>
</evidence>
<keyword evidence="2" id="KW-1133">Transmembrane helix</keyword>
<keyword evidence="2" id="KW-0812">Transmembrane</keyword>
<name>A0ABP0ZT51_9ASCO</name>
<feature type="region of interest" description="Disordered" evidence="1">
    <location>
        <begin position="38"/>
        <end position="81"/>
    </location>
</feature>
<dbReference type="Proteomes" id="UP001497383">
    <property type="component" value="Chromosome 5"/>
</dbReference>
<proteinExistence type="predicted"/>
<feature type="transmembrane region" description="Helical" evidence="2">
    <location>
        <begin position="195"/>
        <end position="216"/>
    </location>
</feature>
<dbReference type="GeneID" id="92209561"/>
<sequence length="245" mass="27780">MFQIATRTIRAARPAATSTWRTSPCFRATFHASAATRTLFSGKPKNPNPAERKQASPPQSPPPSSAPPTHAVATPGPTEADFQTHPILKRIPKFLRSYASKFINAPFSHLISFLILHELTAIIPLFGIWYYLHHHPGIVPLDLPQWALSKGSKVLDSLLEQFQWNFNTSDKIVLMMEGAYAFTIVKLLLPVRVVISLWGMPLFARWFVLPITNLLHNLRQIKRIKRENAQLAKKREPKQVDKPRL</sequence>
<dbReference type="InterPro" id="IPR018811">
    <property type="entry name" value="MRX11"/>
</dbReference>
<evidence type="ECO:0000256" key="1">
    <source>
        <dbReference type="SAM" id="MobiDB-lite"/>
    </source>
</evidence>
<dbReference type="EMBL" id="OZ022409">
    <property type="protein sequence ID" value="CAK9440265.1"/>
    <property type="molecule type" value="Genomic_DNA"/>
</dbReference>
<keyword evidence="4" id="KW-1185">Reference proteome</keyword>
<keyword evidence="2" id="KW-0472">Membrane</keyword>